<protein>
    <recommendedName>
        <fullName evidence="3">HD-GYP domain-containing protein</fullName>
    </recommendedName>
</protein>
<proteinExistence type="predicted"/>
<accession>M1Z8S1</accession>
<dbReference type="EMBL" id="CAQJ01000008">
    <property type="protein sequence ID" value="CCQ89465.1"/>
    <property type="molecule type" value="Genomic_DNA"/>
</dbReference>
<dbReference type="Proteomes" id="UP000011704">
    <property type="component" value="Unassembled WGS sequence"/>
</dbReference>
<dbReference type="OrthoDB" id="9802066at2"/>
<dbReference type="InParanoid" id="M1Z8S1"/>
<evidence type="ECO:0000313" key="2">
    <source>
        <dbReference type="Proteomes" id="UP000011704"/>
    </source>
</evidence>
<dbReference type="InterPro" id="IPR052020">
    <property type="entry name" value="Cyclic_di-GMP/3'3'-cGAMP_PDE"/>
</dbReference>
<organism evidence="1 2">
    <name type="scientific">Nitrospina gracilis (strain 3/211)</name>
    <dbReference type="NCBI Taxonomy" id="1266370"/>
    <lineage>
        <taxon>Bacteria</taxon>
        <taxon>Pseudomonadati</taxon>
        <taxon>Nitrospinota/Tectimicrobiota group</taxon>
        <taxon>Nitrospinota</taxon>
        <taxon>Nitrospinia</taxon>
        <taxon>Nitrospinales</taxon>
        <taxon>Nitrospinaceae</taxon>
        <taxon>Nitrospina</taxon>
    </lineage>
</organism>
<name>M1Z8S1_NITG3</name>
<dbReference type="Gene3D" id="1.10.3210.10">
    <property type="entry name" value="Hypothetical protein af1432"/>
    <property type="match status" value="1"/>
</dbReference>
<keyword evidence="2" id="KW-1185">Reference proteome</keyword>
<dbReference type="HOGENOM" id="CLU_1576841_0_0_0"/>
<sequence length="169" mass="19077">MFRNIPKTSMKLLENIPHLKDVSKIVLYHRKGYDGSGYPPGTLEGKSIPLGSRILVLVFDLVELEASGLNRMQALEKMKESKSHYDMDLLRTLYDHFQNQAQEDEKKRVKSVTLEGLKVGHVIAKRVDSVDGTLLLSPGQIITQAKLLLLKNHHLITGIKEPIQVLVEE</sequence>
<dbReference type="AlphaFoldDB" id="M1Z8S1"/>
<comment type="caution">
    <text evidence="1">The sequence shown here is derived from an EMBL/GenBank/DDBJ whole genome shotgun (WGS) entry which is preliminary data.</text>
</comment>
<evidence type="ECO:0008006" key="3">
    <source>
        <dbReference type="Google" id="ProtNLM"/>
    </source>
</evidence>
<dbReference type="STRING" id="1266370.NITGR_1050028"/>
<reference evidence="1 2" key="1">
    <citation type="journal article" date="2013" name="Front. Microbiol.">
        <title>The genome of Nitrospina gracilis illuminates the metabolism and evolution of the major marine nitrite oxidizer.</title>
        <authorList>
            <person name="Luecker S."/>
            <person name="Nowka B."/>
            <person name="Rattei T."/>
            <person name="Spieck E."/>
            <person name="and Daims H."/>
        </authorList>
    </citation>
    <scope>NUCLEOTIDE SEQUENCE [LARGE SCALE GENOMIC DNA]</scope>
    <source>
        <strain evidence="1 2">3/211</strain>
    </source>
</reference>
<dbReference type="PANTHER" id="PTHR45228">
    <property type="entry name" value="CYCLIC DI-GMP PHOSPHODIESTERASE TM_0186-RELATED"/>
    <property type="match status" value="1"/>
</dbReference>
<dbReference type="Pfam" id="PF13487">
    <property type="entry name" value="HD_5"/>
    <property type="match status" value="1"/>
</dbReference>
<gene>
    <name evidence="1" type="ORF">NITGR_1050028</name>
</gene>
<evidence type="ECO:0000313" key="1">
    <source>
        <dbReference type="EMBL" id="CCQ89465.1"/>
    </source>
</evidence>